<comment type="caution">
    <text evidence="3">The sequence shown here is derived from an EMBL/GenBank/DDBJ whole genome shotgun (WGS) entry which is preliminary data.</text>
</comment>
<comment type="similarity">
    <text evidence="1">Belongs to the bacterial reverse transcriptase family.</text>
</comment>
<sequence>MGSTTLFFYGIMIQKKKKDWFKTKKYPHIDTPISVSDRNKIEAYIRNEEKISQHSFLPFIHKTSLVRKFRKKYCPCCGNCISLNEKGNPIRVADKKKRELFYASHLDSLIYSYYSQKLSLKYEYFIKNNNLNDVVLAYRSIPISSASNSPCKCNIDFANDVFEIIYNFPHSEFDVIAFDITSYFDNLNHKILLEKWGKILDVERLPSDHFNIFKNITRFSYIDIVDLFEEFKDNILTQKTNAKGEKLEVKKRKVAKLKFMRNQNAIAFCNKADFLKIKHKLIKPNKTIKQKDGSTIKRDFGIPQGSPISSTLANIYLIDFDKIINEYVTKQNGFYKRYSDDIVIILPKGNRNNIIQLIQNQISEYKLEIQDSKTQIFEFVREDNFLKCGQVFKNLTNWNKNFIYLGFEFNGNSVLLKNSSISGYYRKLKRHIRRAKYFSKIHKKEIFKRRILKKFTYRGAKRTRKRLWDENTKSFKAYDSYNYGNFLTYVNKASSKMINNKIKNQLKRHWNKVNMLIKP</sequence>
<keyword evidence="3" id="KW-0808">Transferase</keyword>
<keyword evidence="3" id="KW-0548">Nucleotidyltransferase</keyword>
<keyword evidence="3" id="KW-0695">RNA-directed DNA polymerase</keyword>
<keyword evidence="4" id="KW-1185">Reference proteome</keyword>
<dbReference type="EMBL" id="JBJGWJ010000009">
    <property type="protein sequence ID" value="MFK8294318.1"/>
    <property type="molecule type" value="Genomic_DNA"/>
</dbReference>
<dbReference type="InterPro" id="IPR000477">
    <property type="entry name" value="RT_dom"/>
</dbReference>
<dbReference type="PROSITE" id="PS50878">
    <property type="entry name" value="RT_POL"/>
    <property type="match status" value="1"/>
</dbReference>
<evidence type="ECO:0000313" key="3">
    <source>
        <dbReference type="EMBL" id="MFK8294318.1"/>
    </source>
</evidence>
<evidence type="ECO:0000259" key="2">
    <source>
        <dbReference type="PROSITE" id="PS50878"/>
    </source>
</evidence>
<proteinExistence type="inferred from homology"/>
<dbReference type="SUPFAM" id="SSF56672">
    <property type="entry name" value="DNA/RNA polymerases"/>
    <property type="match status" value="1"/>
</dbReference>
<protein>
    <submittedName>
        <fullName evidence="3">Reverse transcriptase domain-containing protein</fullName>
    </submittedName>
</protein>
<dbReference type="PANTHER" id="PTHR34047">
    <property type="entry name" value="NUCLEAR INTRON MATURASE 1, MITOCHONDRIAL-RELATED"/>
    <property type="match status" value="1"/>
</dbReference>
<gene>
    <name evidence="3" type="ORF">ACI76L_11025</name>
</gene>
<evidence type="ECO:0000313" key="4">
    <source>
        <dbReference type="Proteomes" id="UP001622370"/>
    </source>
</evidence>
<dbReference type="Pfam" id="PF00078">
    <property type="entry name" value="RVT_1"/>
    <property type="match status" value="1"/>
</dbReference>
<accession>A0ABW8QD52</accession>
<evidence type="ECO:0000256" key="1">
    <source>
        <dbReference type="ARBA" id="ARBA00034120"/>
    </source>
</evidence>
<dbReference type="InterPro" id="IPR051083">
    <property type="entry name" value="GrpII_Intron_Splice-Mob/Def"/>
</dbReference>
<name>A0ABW8QD52_9FLAO</name>
<feature type="domain" description="Reverse transcriptase" evidence="2">
    <location>
        <begin position="1"/>
        <end position="409"/>
    </location>
</feature>
<dbReference type="RefSeq" id="WP_405254805.1">
    <property type="nucleotide sequence ID" value="NZ_JBJGWE010000009.1"/>
</dbReference>
<dbReference type="Proteomes" id="UP001622370">
    <property type="component" value="Unassembled WGS sequence"/>
</dbReference>
<dbReference type="GO" id="GO:0003964">
    <property type="term" value="F:RNA-directed DNA polymerase activity"/>
    <property type="evidence" value="ECO:0007669"/>
    <property type="project" value="UniProtKB-KW"/>
</dbReference>
<dbReference type="PANTHER" id="PTHR34047:SF8">
    <property type="entry name" value="PROTEIN YKFC"/>
    <property type="match status" value="1"/>
</dbReference>
<dbReference type="InterPro" id="IPR043502">
    <property type="entry name" value="DNA/RNA_pol_sf"/>
</dbReference>
<reference evidence="3 4" key="1">
    <citation type="journal article" date="2016" name="Sci. Rep.">
        <title>Whole genome sequencing identifies a novel species of the genus Capnocytophaga isolated from dog and cat bite wounds in humans.</title>
        <authorList>
            <person name="Zangenah S."/>
            <person name="Abbasi N."/>
            <person name="Andersson A.F."/>
            <person name="Bergman P."/>
        </authorList>
    </citation>
    <scope>NUCLEOTIDE SEQUENCE [LARGE SCALE GENOMIC DNA]</scope>
    <source>
        <strain evidence="3 4">W5</strain>
    </source>
</reference>
<organism evidence="3 4">
    <name type="scientific">Capnocytophaga stomatis</name>
    <dbReference type="NCBI Taxonomy" id="1848904"/>
    <lineage>
        <taxon>Bacteria</taxon>
        <taxon>Pseudomonadati</taxon>
        <taxon>Bacteroidota</taxon>
        <taxon>Flavobacteriia</taxon>
        <taxon>Flavobacteriales</taxon>
        <taxon>Flavobacteriaceae</taxon>
        <taxon>Capnocytophaga</taxon>
    </lineage>
</organism>